<dbReference type="Pfam" id="PF01381">
    <property type="entry name" value="HTH_3"/>
    <property type="match status" value="1"/>
</dbReference>
<dbReference type="SUPFAM" id="SSF47413">
    <property type="entry name" value="lambda repressor-like DNA-binding domains"/>
    <property type="match status" value="1"/>
</dbReference>
<reference evidence="2 3" key="1">
    <citation type="submission" date="2019-05" db="EMBL/GenBank/DDBJ databases">
        <title>Nesterenkonia sp. GY239, isolated from the Southern Atlantic Ocean.</title>
        <authorList>
            <person name="Zhang G."/>
        </authorList>
    </citation>
    <scope>NUCLEOTIDE SEQUENCE [LARGE SCALE GENOMIC DNA]</scope>
    <source>
        <strain evidence="2 3">GY239</strain>
    </source>
</reference>
<dbReference type="InterPro" id="IPR001387">
    <property type="entry name" value="Cro/C1-type_HTH"/>
</dbReference>
<protein>
    <submittedName>
        <fullName evidence="2">Helix-turn-helix transcriptional regulator</fullName>
    </submittedName>
</protein>
<dbReference type="CDD" id="cd00093">
    <property type="entry name" value="HTH_XRE"/>
    <property type="match status" value="1"/>
</dbReference>
<keyword evidence="3" id="KW-1185">Reference proteome</keyword>
<evidence type="ECO:0000313" key="2">
    <source>
        <dbReference type="EMBL" id="TLP72962.1"/>
    </source>
</evidence>
<dbReference type="Proteomes" id="UP000306544">
    <property type="component" value="Unassembled WGS sequence"/>
</dbReference>
<dbReference type="PROSITE" id="PS50943">
    <property type="entry name" value="HTH_CROC1"/>
    <property type="match status" value="1"/>
</dbReference>
<accession>A0A5R9A2Y2</accession>
<organism evidence="2 3">
    <name type="scientific">Nesterenkonia sphaerica</name>
    <dbReference type="NCBI Taxonomy" id="1804988"/>
    <lineage>
        <taxon>Bacteria</taxon>
        <taxon>Bacillati</taxon>
        <taxon>Actinomycetota</taxon>
        <taxon>Actinomycetes</taxon>
        <taxon>Micrococcales</taxon>
        <taxon>Micrococcaceae</taxon>
        <taxon>Nesterenkonia</taxon>
    </lineage>
</organism>
<name>A0A5R9A2Y2_9MICC</name>
<sequence length="280" mass="30907">MDGLSLLMTLTSLRNGVNHPHILVSWLRVRYSPSMSYATKLDQAFPEKLKLRRQHLGMSQQKLSDTLKADDVHLSKHAIAQIEVGKRAVKVGEAFMIAQALETDLDGLLRTPSPLSQVEERGWDTFAPWQSAHRSGTKLLETISEFHEVLPSIDEHVMGAEVAGRYRAALADVNDRTGPVKAAMYALCEWAFQRHGLHKYLPPGATEDAAELAGSSGDTLEDHLIPDDKVHAVLRYAQRNPEDVKSHWWGSDLLRLHEAHGNLPTFAGEEPSASAGATDG</sequence>
<dbReference type="EMBL" id="VAWA01000017">
    <property type="protein sequence ID" value="TLP72962.1"/>
    <property type="molecule type" value="Genomic_DNA"/>
</dbReference>
<evidence type="ECO:0000313" key="3">
    <source>
        <dbReference type="Proteomes" id="UP000306544"/>
    </source>
</evidence>
<dbReference type="Gene3D" id="1.10.260.40">
    <property type="entry name" value="lambda repressor-like DNA-binding domains"/>
    <property type="match status" value="1"/>
</dbReference>
<dbReference type="SMART" id="SM00530">
    <property type="entry name" value="HTH_XRE"/>
    <property type="match status" value="1"/>
</dbReference>
<comment type="caution">
    <text evidence="2">The sequence shown here is derived from an EMBL/GenBank/DDBJ whole genome shotgun (WGS) entry which is preliminary data.</text>
</comment>
<feature type="domain" description="HTH cro/C1-type" evidence="1">
    <location>
        <begin position="49"/>
        <end position="108"/>
    </location>
</feature>
<gene>
    <name evidence="2" type="ORF">FEF27_11070</name>
</gene>
<dbReference type="InterPro" id="IPR010982">
    <property type="entry name" value="Lambda_DNA-bd_dom_sf"/>
</dbReference>
<dbReference type="GO" id="GO:0003677">
    <property type="term" value="F:DNA binding"/>
    <property type="evidence" value="ECO:0007669"/>
    <property type="project" value="InterPro"/>
</dbReference>
<evidence type="ECO:0000259" key="1">
    <source>
        <dbReference type="PROSITE" id="PS50943"/>
    </source>
</evidence>
<proteinExistence type="predicted"/>
<dbReference type="AlphaFoldDB" id="A0A5R9A2Y2"/>